<feature type="transmembrane region" description="Helical" evidence="6">
    <location>
        <begin position="249"/>
        <end position="271"/>
    </location>
</feature>
<dbReference type="PANTHER" id="PTHR32322:SF2">
    <property type="entry name" value="EAMA DOMAIN-CONTAINING PROTEIN"/>
    <property type="match status" value="1"/>
</dbReference>
<evidence type="ECO:0000256" key="4">
    <source>
        <dbReference type="ARBA" id="ARBA00022989"/>
    </source>
</evidence>
<comment type="subcellular location">
    <subcellularLocation>
        <location evidence="1">Membrane</location>
        <topology evidence="1">Multi-pass membrane protein</topology>
    </subcellularLocation>
</comment>
<feature type="transmembrane region" description="Helical" evidence="6">
    <location>
        <begin position="41"/>
        <end position="62"/>
    </location>
</feature>
<feature type="transmembrane region" description="Helical" evidence="6">
    <location>
        <begin position="164"/>
        <end position="181"/>
    </location>
</feature>
<feature type="transmembrane region" description="Helical" evidence="6">
    <location>
        <begin position="133"/>
        <end position="152"/>
    </location>
</feature>
<evidence type="ECO:0000256" key="6">
    <source>
        <dbReference type="SAM" id="Phobius"/>
    </source>
</evidence>
<feature type="transmembrane region" description="Helical" evidence="6">
    <location>
        <begin position="74"/>
        <end position="94"/>
    </location>
</feature>
<protein>
    <submittedName>
        <fullName evidence="8">DMT family transporter</fullName>
    </submittedName>
</protein>
<evidence type="ECO:0000256" key="2">
    <source>
        <dbReference type="ARBA" id="ARBA00007362"/>
    </source>
</evidence>
<keyword evidence="4 6" id="KW-1133">Transmembrane helix</keyword>
<name>A0A9D2UY89_9ACTN</name>
<dbReference type="AlphaFoldDB" id="A0A9D2UY89"/>
<evidence type="ECO:0000313" key="8">
    <source>
        <dbReference type="EMBL" id="HJF66529.1"/>
    </source>
</evidence>
<evidence type="ECO:0000256" key="5">
    <source>
        <dbReference type="ARBA" id="ARBA00023136"/>
    </source>
</evidence>
<feature type="transmembrane region" description="Helical" evidence="6">
    <location>
        <begin position="308"/>
        <end position="325"/>
    </location>
</feature>
<evidence type="ECO:0000259" key="7">
    <source>
        <dbReference type="Pfam" id="PF00892"/>
    </source>
</evidence>
<reference evidence="8" key="2">
    <citation type="submission" date="2021-09" db="EMBL/GenBank/DDBJ databases">
        <authorList>
            <person name="Gilroy R."/>
        </authorList>
    </citation>
    <scope>NUCLEOTIDE SEQUENCE</scope>
    <source>
        <strain evidence="8">ChiGjej6B6-11269</strain>
    </source>
</reference>
<proteinExistence type="inferred from homology"/>
<gene>
    <name evidence="8" type="ORF">K8U77_10520</name>
</gene>
<sequence>MTLSKDIQETGRVQDAIEAGAAGAAAGTSGKVGDRKELGGVFFALIGGIGWGFSGACAQFLFGAYGVESLWATVMRLLGAGVVLMVVAGVRFRQDLRALWTCPRDVAHLVLFALAGLAFCQAAYLLAIENSNAGTATVLQYIGPVLIVVFSCLRGRKLPSPREAVAVGCVIVGTFLVATHGDPSNMVLTPAGLTWGLLAALGVALYSLLPVNLMLRYGAVPVVGSAMLVGGVVMCVGTQAWTVPVSFDATGWLALLGGLVLIGTVVGYTFYLQGVNMIGASKASLIASIETVSATLFAVVWLGTAFSWIDIVGFAFIMATVFLLAKRG</sequence>
<dbReference type="EMBL" id="DYWI01000203">
    <property type="protein sequence ID" value="HJF66529.1"/>
    <property type="molecule type" value="Genomic_DNA"/>
</dbReference>
<evidence type="ECO:0000256" key="1">
    <source>
        <dbReference type="ARBA" id="ARBA00004141"/>
    </source>
</evidence>
<dbReference type="InterPro" id="IPR050638">
    <property type="entry name" value="AA-Vitamin_Transporters"/>
</dbReference>
<dbReference type="Proteomes" id="UP000786989">
    <property type="component" value="Unassembled WGS sequence"/>
</dbReference>
<feature type="domain" description="EamA" evidence="7">
    <location>
        <begin position="40"/>
        <end position="178"/>
    </location>
</feature>
<reference evidence="8" key="1">
    <citation type="journal article" date="2021" name="PeerJ">
        <title>Extensive microbial diversity within the chicken gut microbiome revealed by metagenomics and culture.</title>
        <authorList>
            <person name="Gilroy R."/>
            <person name="Ravi A."/>
            <person name="Getino M."/>
            <person name="Pursley I."/>
            <person name="Horton D.L."/>
            <person name="Alikhan N.F."/>
            <person name="Baker D."/>
            <person name="Gharbi K."/>
            <person name="Hall N."/>
            <person name="Watson M."/>
            <person name="Adriaenssens E.M."/>
            <person name="Foster-Nyarko E."/>
            <person name="Jarju S."/>
            <person name="Secka A."/>
            <person name="Antonio M."/>
            <person name="Oren A."/>
            <person name="Chaudhuri R.R."/>
            <person name="La Ragione R."/>
            <person name="Hildebrand F."/>
            <person name="Pallen M.J."/>
        </authorList>
    </citation>
    <scope>NUCLEOTIDE SEQUENCE</scope>
    <source>
        <strain evidence="8">ChiGjej6B6-11269</strain>
    </source>
</reference>
<feature type="transmembrane region" description="Helical" evidence="6">
    <location>
        <begin position="193"/>
        <end position="215"/>
    </location>
</feature>
<comment type="caution">
    <text evidence="8">The sequence shown here is derived from an EMBL/GenBank/DDBJ whole genome shotgun (WGS) entry which is preliminary data.</text>
</comment>
<comment type="similarity">
    <text evidence="2">Belongs to the EamA transporter family.</text>
</comment>
<dbReference type="PANTHER" id="PTHR32322">
    <property type="entry name" value="INNER MEMBRANE TRANSPORTER"/>
    <property type="match status" value="1"/>
</dbReference>
<dbReference type="InterPro" id="IPR037185">
    <property type="entry name" value="EmrE-like"/>
</dbReference>
<dbReference type="GO" id="GO:0016020">
    <property type="term" value="C:membrane"/>
    <property type="evidence" value="ECO:0007669"/>
    <property type="project" value="UniProtKB-SubCell"/>
</dbReference>
<evidence type="ECO:0000256" key="3">
    <source>
        <dbReference type="ARBA" id="ARBA00022692"/>
    </source>
</evidence>
<accession>A0A9D2UY89</accession>
<feature type="transmembrane region" description="Helical" evidence="6">
    <location>
        <begin position="106"/>
        <end position="127"/>
    </location>
</feature>
<feature type="transmembrane region" description="Helical" evidence="6">
    <location>
        <begin position="222"/>
        <end position="243"/>
    </location>
</feature>
<dbReference type="InterPro" id="IPR000620">
    <property type="entry name" value="EamA_dom"/>
</dbReference>
<organism evidence="8 9">
    <name type="scientific">Slackia equolifaciens</name>
    <dbReference type="NCBI Taxonomy" id="498718"/>
    <lineage>
        <taxon>Bacteria</taxon>
        <taxon>Bacillati</taxon>
        <taxon>Actinomycetota</taxon>
        <taxon>Coriobacteriia</taxon>
        <taxon>Eggerthellales</taxon>
        <taxon>Eggerthellaceae</taxon>
        <taxon>Slackia</taxon>
    </lineage>
</organism>
<dbReference type="Pfam" id="PF00892">
    <property type="entry name" value="EamA"/>
    <property type="match status" value="2"/>
</dbReference>
<feature type="domain" description="EamA" evidence="7">
    <location>
        <begin position="192"/>
        <end position="324"/>
    </location>
</feature>
<feature type="transmembrane region" description="Helical" evidence="6">
    <location>
        <begin position="283"/>
        <end position="302"/>
    </location>
</feature>
<keyword evidence="5 6" id="KW-0472">Membrane</keyword>
<keyword evidence="3 6" id="KW-0812">Transmembrane</keyword>
<evidence type="ECO:0000313" key="9">
    <source>
        <dbReference type="Proteomes" id="UP000786989"/>
    </source>
</evidence>
<dbReference type="SUPFAM" id="SSF103481">
    <property type="entry name" value="Multidrug resistance efflux transporter EmrE"/>
    <property type="match status" value="2"/>
</dbReference>